<dbReference type="InterPro" id="IPR023473">
    <property type="entry name" value="AMMECR1"/>
</dbReference>
<dbReference type="InterPro" id="IPR036071">
    <property type="entry name" value="AMMECR1_dom_sf"/>
</dbReference>
<evidence type="ECO:0000313" key="3">
    <source>
        <dbReference type="Proteomes" id="UP000198976"/>
    </source>
</evidence>
<dbReference type="NCBIfam" id="TIGR00296">
    <property type="entry name" value="TIGR00296 family protein"/>
    <property type="match status" value="1"/>
</dbReference>
<sequence length="214" mass="23059">MPTSLPDNAGRILVPLARGAIRLRLQGTRTDQIVMSSLPAPHDRPEWLQEPGASFVTLTINSHLRGCIGSLSPRGSLYDDVIHNALAAAFHDPRFDPLDATEYPSISVEVSVLSAPVALPALSEKAVLESLRPGIDGVVLIAGPTRRATFLPQVWDDLADPADFFAHLKRKAGLPTTWWSPDARVETYTVRAFTDQDAGGDGDVPASASDMTDR</sequence>
<dbReference type="Gene3D" id="3.30.1490.150">
    <property type="entry name" value="Hypothetical protein ph0010, domain 2"/>
    <property type="match status" value="1"/>
</dbReference>
<name>A0ABY0V6H0_9ACTO</name>
<proteinExistence type="predicted"/>
<dbReference type="InterPro" id="IPR027623">
    <property type="entry name" value="AmmeMemoSam_A"/>
</dbReference>
<accession>A0ABY0V6H0</accession>
<dbReference type="EMBL" id="LT629792">
    <property type="protein sequence ID" value="SDT90217.1"/>
    <property type="molecule type" value="Genomic_DNA"/>
</dbReference>
<dbReference type="NCBIfam" id="TIGR04335">
    <property type="entry name" value="AmmeMemoSam_A"/>
    <property type="match status" value="1"/>
</dbReference>
<dbReference type="PANTHER" id="PTHR13016">
    <property type="entry name" value="AMMECR1 HOMOLOG"/>
    <property type="match status" value="1"/>
</dbReference>
<dbReference type="Pfam" id="PF01871">
    <property type="entry name" value="AMMECR1"/>
    <property type="match status" value="1"/>
</dbReference>
<dbReference type="Gene3D" id="3.30.700.20">
    <property type="entry name" value="Hypothetical protein ph0010, domain 1"/>
    <property type="match status" value="1"/>
</dbReference>
<evidence type="ECO:0000313" key="2">
    <source>
        <dbReference type="EMBL" id="SDT90217.1"/>
    </source>
</evidence>
<gene>
    <name evidence="2" type="ORF">SAMN04489714_0724</name>
</gene>
<dbReference type="PROSITE" id="PS51112">
    <property type="entry name" value="AMMECR1"/>
    <property type="match status" value="1"/>
</dbReference>
<dbReference type="Proteomes" id="UP000198976">
    <property type="component" value="Chromosome I"/>
</dbReference>
<dbReference type="InterPro" id="IPR027485">
    <property type="entry name" value="AMMECR1_N"/>
</dbReference>
<protein>
    <submittedName>
        <fullName evidence="2">Uncharacterized protein, PH0010 family/AmmeMemoRadiSam system protein A</fullName>
    </submittedName>
</protein>
<organism evidence="2 3">
    <name type="scientific">Schaalia radingae</name>
    <dbReference type="NCBI Taxonomy" id="131110"/>
    <lineage>
        <taxon>Bacteria</taxon>
        <taxon>Bacillati</taxon>
        <taxon>Actinomycetota</taxon>
        <taxon>Actinomycetes</taxon>
        <taxon>Actinomycetales</taxon>
        <taxon>Actinomycetaceae</taxon>
        <taxon>Schaalia</taxon>
    </lineage>
</organism>
<dbReference type="SUPFAM" id="SSF143447">
    <property type="entry name" value="AMMECR1-like"/>
    <property type="match status" value="1"/>
</dbReference>
<dbReference type="PANTHER" id="PTHR13016:SF0">
    <property type="entry name" value="AMME SYNDROME CANDIDATE GENE 1 PROTEIN"/>
    <property type="match status" value="1"/>
</dbReference>
<dbReference type="InterPro" id="IPR002733">
    <property type="entry name" value="AMMECR1_domain"/>
</dbReference>
<feature type="domain" description="AMMECR1" evidence="1">
    <location>
        <begin position="8"/>
        <end position="204"/>
    </location>
</feature>
<keyword evidence="3" id="KW-1185">Reference proteome</keyword>
<reference evidence="2 3" key="1">
    <citation type="submission" date="2016-10" db="EMBL/GenBank/DDBJ databases">
        <authorList>
            <person name="Varghese N."/>
            <person name="Submissions S."/>
        </authorList>
    </citation>
    <scope>NUCLEOTIDE SEQUENCE [LARGE SCALE GENOMIC DNA]</scope>
    <source>
        <strain evidence="2 3">DSM 9169</strain>
    </source>
</reference>
<dbReference type="RefSeq" id="WP_092648432.1">
    <property type="nucleotide sequence ID" value="NZ_LT629792.1"/>
</dbReference>
<evidence type="ECO:0000259" key="1">
    <source>
        <dbReference type="PROSITE" id="PS51112"/>
    </source>
</evidence>